<accession>A0A1D3D911</accession>
<sequence>MEASNVPGGFHMSQGMEGSLPAMLQSEENLQQQAGWQNREQLFLQSSYDQPFYSHPWQQKQKQQQGQYHLFEPQVSLVGEQQQQQQPQYHHPHQRQQQMTLLEARVLDARMRLLLHAGGVSFSLEEQRQIATQVQCFLVGSFGGLAVLSPLQRRHLWQRLIATPDSSAGQTAQRLLQQMRSANIPLQETPNLPLPSPPLQPIAAALLVLLSCGARSLPVLERHPSRKLFPAATVVAVGAAAAAPHLWPLLFEYFLSVPSPWIVLI</sequence>
<proteinExistence type="predicted"/>
<dbReference type="Proteomes" id="UP000095192">
    <property type="component" value="Unassembled WGS sequence"/>
</dbReference>
<reference evidence="1 2" key="1">
    <citation type="journal article" date="2016" name="BMC Genomics">
        <title>Comparative genomics reveals Cyclospora cayetanensis possesses coccidia-like metabolism and invasion components but unique surface antigens.</title>
        <authorList>
            <person name="Liu S."/>
            <person name="Wang L."/>
            <person name="Zheng H."/>
            <person name="Xu Z."/>
            <person name="Roellig D.M."/>
            <person name="Li N."/>
            <person name="Frace M.A."/>
            <person name="Tang K."/>
            <person name="Arrowood M.J."/>
            <person name="Moss D.M."/>
            <person name="Zhang L."/>
            <person name="Feng Y."/>
            <person name="Xiao L."/>
        </authorList>
    </citation>
    <scope>NUCLEOTIDE SEQUENCE [LARGE SCALE GENOMIC DNA]</scope>
    <source>
        <strain evidence="1 2">CHN_HEN01</strain>
    </source>
</reference>
<dbReference type="EMBL" id="JROU02000236">
    <property type="protein sequence ID" value="OEH79925.1"/>
    <property type="molecule type" value="Genomic_DNA"/>
</dbReference>
<evidence type="ECO:0000313" key="2">
    <source>
        <dbReference type="Proteomes" id="UP000095192"/>
    </source>
</evidence>
<keyword evidence="2" id="KW-1185">Reference proteome</keyword>
<name>A0A1D3D911_9EIME</name>
<protein>
    <submittedName>
        <fullName evidence="1">Uncharacterized protein</fullName>
    </submittedName>
</protein>
<gene>
    <name evidence="1" type="ORF">cyc_03737</name>
</gene>
<comment type="caution">
    <text evidence="1">The sequence shown here is derived from an EMBL/GenBank/DDBJ whole genome shotgun (WGS) entry which is preliminary data.</text>
</comment>
<dbReference type="VEuPathDB" id="ToxoDB:cyc_03737"/>
<dbReference type="InParanoid" id="A0A1D3D911"/>
<dbReference type="AlphaFoldDB" id="A0A1D3D911"/>
<organism evidence="1 2">
    <name type="scientific">Cyclospora cayetanensis</name>
    <dbReference type="NCBI Taxonomy" id="88456"/>
    <lineage>
        <taxon>Eukaryota</taxon>
        <taxon>Sar</taxon>
        <taxon>Alveolata</taxon>
        <taxon>Apicomplexa</taxon>
        <taxon>Conoidasida</taxon>
        <taxon>Coccidia</taxon>
        <taxon>Eucoccidiorida</taxon>
        <taxon>Eimeriorina</taxon>
        <taxon>Eimeriidae</taxon>
        <taxon>Cyclospora</taxon>
    </lineage>
</organism>
<evidence type="ECO:0000313" key="1">
    <source>
        <dbReference type="EMBL" id="OEH79925.1"/>
    </source>
</evidence>